<feature type="region of interest" description="Disordered" evidence="1">
    <location>
        <begin position="1311"/>
        <end position="1341"/>
    </location>
</feature>
<feature type="transmembrane region" description="Helical" evidence="2">
    <location>
        <begin position="175"/>
        <end position="197"/>
    </location>
</feature>
<feature type="region of interest" description="Disordered" evidence="1">
    <location>
        <begin position="2157"/>
        <end position="2246"/>
    </location>
</feature>
<feature type="transmembrane region" description="Helical" evidence="2">
    <location>
        <begin position="344"/>
        <end position="365"/>
    </location>
</feature>
<feature type="compositionally biased region" description="Low complexity" evidence="1">
    <location>
        <begin position="1053"/>
        <end position="1063"/>
    </location>
</feature>
<keyword evidence="2" id="KW-1133">Transmembrane helix</keyword>
<feature type="compositionally biased region" description="Low complexity" evidence="1">
    <location>
        <begin position="2458"/>
        <end position="2474"/>
    </location>
</feature>
<feature type="compositionally biased region" description="Low complexity" evidence="1">
    <location>
        <begin position="2305"/>
        <end position="2320"/>
    </location>
</feature>
<feature type="region of interest" description="Disordered" evidence="1">
    <location>
        <begin position="2969"/>
        <end position="3026"/>
    </location>
</feature>
<feature type="compositionally biased region" description="Low complexity" evidence="1">
    <location>
        <begin position="1311"/>
        <end position="1324"/>
    </location>
</feature>
<accession>A0A0S2ICP5</accession>
<feature type="compositionally biased region" description="Polar residues" evidence="1">
    <location>
        <begin position="1689"/>
        <end position="1712"/>
    </location>
</feature>
<feature type="region of interest" description="Disordered" evidence="1">
    <location>
        <begin position="257"/>
        <end position="284"/>
    </location>
</feature>
<dbReference type="EMBL" id="KT624872">
    <property type="protein sequence ID" value="ALO21103.1"/>
    <property type="molecule type" value="Genomic_DNA"/>
</dbReference>
<proteinExistence type="predicted"/>
<evidence type="ECO:0000256" key="2">
    <source>
        <dbReference type="SAM" id="Phobius"/>
    </source>
</evidence>
<feature type="compositionally biased region" description="Polar residues" evidence="1">
    <location>
        <begin position="2997"/>
        <end position="3007"/>
    </location>
</feature>
<reference evidence="3" key="1">
    <citation type="journal article" date="2015" name="BMC Evol. Biol.">
        <title>Chloroplast phylogenomic analysis of chlorophyte green algae identifies a novel lineage sister to the Sphaeropleales (Chlorophyceae).</title>
        <authorList>
            <person name="Lemieux C."/>
            <person name="Vincent A.T."/>
            <person name="Labarre A."/>
            <person name="Otis C."/>
            <person name="Turmel M."/>
        </authorList>
    </citation>
    <scope>NUCLEOTIDE SEQUENCE</scope>
</reference>
<feature type="region of interest" description="Disordered" evidence="1">
    <location>
        <begin position="2918"/>
        <end position="2950"/>
    </location>
</feature>
<keyword evidence="2" id="KW-0812">Transmembrane</keyword>
<feature type="compositionally biased region" description="Basic and acidic residues" evidence="1">
    <location>
        <begin position="3008"/>
        <end position="3017"/>
    </location>
</feature>
<keyword evidence="3" id="KW-0934">Plastid</keyword>
<feature type="region of interest" description="Disordered" evidence="1">
    <location>
        <begin position="1828"/>
        <end position="1848"/>
    </location>
</feature>
<feature type="region of interest" description="Disordered" evidence="1">
    <location>
        <begin position="2344"/>
        <end position="2367"/>
    </location>
</feature>
<feature type="region of interest" description="Disordered" evidence="1">
    <location>
        <begin position="1033"/>
        <end position="1064"/>
    </location>
</feature>
<feature type="compositionally biased region" description="Basic and acidic residues" evidence="1">
    <location>
        <begin position="1839"/>
        <end position="1848"/>
    </location>
</feature>
<feature type="transmembrane region" description="Helical" evidence="2">
    <location>
        <begin position="297"/>
        <end position="316"/>
    </location>
</feature>
<evidence type="ECO:0000313" key="3">
    <source>
        <dbReference type="EMBL" id="ALO21103.1"/>
    </source>
</evidence>
<feature type="transmembrane region" description="Helical" evidence="2">
    <location>
        <begin position="140"/>
        <end position="163"/>
    </location>
</feature>
<feature type="compositionally biased region" description="Basic and acidic residues" evidence="1">
    <location>
        <begin position="2925"/>
        <end position="2949"/>
    </location>
</feature>
<keyword evidence="2" id="KW-0472">Membrane</keyword>
<gene>
    <name evidence="3" type="primary">ycf1</name>
</gene>
<protein>
    <submittedName>
        <fullName evidence="3">Hypothetical chloroplast RF1</fullName>
    </submittedName>
</protein>
<name>A0A0S2ICP5_9CHLO</name>
<feature type="region of interest" description="Disordered" evidence="1">
    <location>
        <begin position="1684"/>
        <end position="1712"/>
    </location>
</feature>
<geneLocation type="chloroplast" evidence="3"/>
<keyword evidence="3" id="KW-0150">Chloroplast</keyword>
<feature type="region of interest" description="Disordered" evidence="1">
    <location>
        <begin position="715"/>
        <end position="804"/>
    </location>
</feature>
<feature type="compositionally biased region" description="Basic and acidic residues" evidence="1">
    <location>
        <begin position="718"/>
        <end position="737"/>
    </location>
</feature>
<feature type="compositionally biased region" description="Basic residues" evidence="1">
    <location>
        <begin position="2215"/>
        <end position="2246"/>
    </location>
</feature>
<feature type="transmembrane region" description="Helical" evidence="2">
    <location>
        <begin position="209"/>
        <end position="232"/>
    </location>
</feature>
<sequence length="3188" mass="361967">MSFLTATKDYAEILHQLVEHDPNLGLWASDGSIKAYNDLGNLLTYFVINTGSFLNFSWLKNLWSWPIIVPDISAAMISEVSIFGSGLFSKFDLNLSFSNTLTPLNTAVLENKVGDLNLSTIEWIPYGGKDNNQTFAIGPVAIFTVFGERFITGFLNSFFLFLPTSTSHFITLRRFIFQGTLSGFIAGLGTIAGNLFWLTSIIFGWRFFVIPWLSFDLLRYFLGFILIIRYFYDSFHETSGPSGSGLRQPTGYGLTDAYSPTEKTKDMSKTGSGAKGKTLPLGTKNLRNTGPESHKKMFWLNFVLALTEQSTIYPFIGNISFRPTATALEGFYANTYTEFIGTHFFYLFGIFVGSFSLLKFTYWLFEEPFYRLYLWVLATWPRDFYAQTAKRLKFVFLYITMVFAVCSIPYYGLDYIIMKPLGFVNNDELLTHKVFLESSFINTAPSDYNTRQNRFRHSSRERWNRRLKNFRSLDTVLYDGLGTTGSTYDLLTLEDTNYGFDRFWYKRKKRSHEIRYRLIPAPLVGMLKKSLLSKRLKNERVIRLEFFDLLYQYYYHPSFHDSSRKIKTPSGSLPVGQRPEHKALRYPYAYADPDATHEDKRLHQGQEPLDSSAFNIFSGASSSSQSKREKVFGWREARQNETNGFSNGLKNIKQISALRKFVRKISNRVSTLNNESSLLQNLPVERIVANELQKPIYSKRWKRSSLSVMYGMGKVRGPLKDSPDPADKAGVKHDDPKPTQTLRGGTPVWSDGLSPMTSRLADAYAPHLPSDKHKPPNNQALRQPEISKPNPALNSKEAPNDSPTLQRFFKNILVKSLKTNSELNKTFNQSRFRKQLSKNDLQILRYRNVLSSYSPLTMHKTEQVLSVGSSTLYPTGQRSIKEEAPKLYSIFNKTQAVLHPIKQTIQKETAFRHKFQYYGYGVKLFRKIEINNPAPFFKTFLKRFFIIINLHDVGNERSVRIKKTRRLGPKIPKVAYSVPNFSRSSRGLLALGPDADLARPVAPGAEYKDMPPTKVGFGEGKVWGNFKELGLIPDADPSDKHKGSTQTSPTLTQRQDGQRQQGQSTKPYADLYAYADPTDEHVHQDKHENQQPSPYPTLRATGLADEHEQIVRPTHLFSLQSKKAERCRRIIHKDVMLHGYYAPLNRFLIEKDIDFFINRQPKANFLTKKEERLLHLRRFLLAEHYNTLRWYNYANKNMFELNKSLSGKVPFSSSLREKEEEEKTRDPSLASVPGFGQPILEDYKMIEFNSLTQQINEPKSFANKFYNQQFQGTFKKIRHLFAMTPNQGEQPILKFDQILYNETANSIFLPSGMSSSSPFSSSLGEKGEKEKSATPQDKKLHETSITKNLFQHEELNPNAFKNISTSLSETFALVNSETKQESININTPQKQEIVSESRLLSPFSPALMRSIGREEEKRRPGAFLTDDLFSQDLTLQGLNQTKDTNNSLILTSTDQADFGILTYQFLKKFAFNKKQMEFYEENSINNKSSLRESFLLVISKYEQKNKFKNKIKFFKKWFKNKQQSQGISIDLLSTGSFPNEVTLPTAVRKGLIAAINSQKKSPLLAIDPLSIPQGTLSLPAEQAYLRPPYGGSAVEGLPSDRTKPLSINGFFSTGEEEGQTNNKFLFVNKKPRYYRDWHKRKRTRIKRTANRRKLLRKKIIFADKRKKRLGSQFVNNPVERGYGPGVAGQLSSGLTPGQALSNSSLPEGQNQRAMSELLARNNPSGKGRTEGLDSVLSSGNAELTGLVEGVSSVYEANAKQAIPNNLIQKTNNLLIDWKKTNNEKRYSFSEKESTNGIVLETITPVSTKEIHFSDPYASPSAGVSSPVGAAFPDASLPRKGKEERQDKQDKNFIKNESYRIKFLKSFQPNKSTIYNETLRERFRRLHYLILGRRVLNAPNKENTRAFIDAPSAYLLPPRKGESADQSNVEIIGQMVGPLGNTLTSAFLGSKNANPNILAQSNLQANNNSIITKNFSGFGVSVGSATGAIYPEGSSGMSSSSPTGKRATPSEISRIEPDLSEFLNIFTENFTNLEKKSHKKRRTIHLTRGVPIRSAKTIRSRLLMKKKEAKQKIKVFKTYQKLLNSQTLPPGISRLDLTNAAISKIAELEKALYYNPSPTFPARDLNSAALPAGQANIMERSAASSSLASLVDPVGILPKPQGGIGGQGPQRTPGGPMGRGISPEINKGLSVTKSEERGSLFETPNSEFSVYSEKTRRQRSKTKRNKKLKQTRKLSRKRKRRSKKIRKNRRMFSTIKAKEKMLRKRVTETGKKIQSQRWILEQYLPTILASKEILTFSPKQNKTNSPLGPLTLPSPTQTQRQAGLKVQSTKLYADLYAYADPTDEHVHQDKHEDQQPLILPSRGETGNRDASKLEAVNAEGLYQSINKISLMVPINPIPFYAGWDDSLRKFVITNRLLSRREAGYQTQTEVTQNLSLEKTNSTLLELIPRPEKALFSSLSPQSGGQESYSSSSSGYSTGAIYPEGKLGSSGGHKPSQDPVGNKVEERALLKNAPTSSLLSPTIQFTHMPIQYLSIATNEFKTTFAPFAMDQAFSIGHLGHAPLGWRRFKFKGLRTFQNNRLSNFGMTESFTKSGISNFKLLSRSKPSFFGNLKERPYAYADPDADAQYEDKHKHQGKDRNRIPQNWLHTQTERRLKTQLTRQRLSKYLMMKEVFNWEKQSPRDIPHFSGRLVQEYLPMSYPYIANRRFSARETDSRYLDLETNIFKTKGLKTNVQEYLNRGARDTESSSLFSSSLREKGEKGKRATGLVSGLLFSEGEEPVLRTRSQAQQDQPSSGLGAILKGAPERKQKADAYPDAQATPAQRAFGFGGASLGSGTALSILQDFTFRRRPFPTRYYRIRSSLKTLRAFPRRVKFLNNVLSWRPLAEYKNINSPEKNKLYLLNLEDWMNRRNASFELDGSDAQNESFRQKDKTSSFISEREKSSGDSRLTDQVKSQMAGFGYDTGAKDLDKPDNFFEKGQSNEGRDYSLSKNDRIRPFSNPSVISGQKSTLEEQGRDKSSILNQSQTERIQRRASRLVKRLRYYVYVPKRKFSQKNMLHIPDIGGITWPGDYLRVAPIQLPFLLPYQLKDPDNLKVNQNPSSLVGSSFNKDPYISQGNSVSINKVKYEKRKSPTDEVSLNNLNLISMRQHHRKYLIEKHNLKVLKTKLKKALRSDRLNQTIFAFKQIQND</sequence>
<feature type="transmembrane region" description="Helical" evidence="2">
    <location>
        <begin position="394"/>
        <end position="413"/>
    </location>
</feature>
<feature type="compositionally biased region" description="Basic and acidic residues" evidence="1">
    <location>
        <begin position="2981"/>
        <end position="2994"/>
    </location>
</feature>
<feature type="compositionally biased region" description="Basic and acidic residues" evidence="1">
    <location>
        <begin position="1325"/>
        <end position="1341"/>
    </location>
</feature>
<evidence type="ECO:0000256" key="1">
    <source>
        <dbReference type="SAM" id="MobiDB-lite"/>
    </source>
</evidence>
<feature type="region of interest" description="Disordered" evidence="1">
    <location>
        <begin position="2454"/>
        <end position="2474"/>
    </location>
</feature>
<organism evidence="3">
    <name type="scientific">Staurocarteria crucifera</name>
    <dbReference type="NCBI Taxonomy" id="47781"/>
    <lineage>
        <taxon>Eukaryota</taxon>
        <taxon>Viridiplantae</taxon>
        <taxon>Chlorophyta</taxon>
        <taxon>core chlorophytes</taxon>
        <taxon>Chlorophyceae</taxon>
        <taxon>CS clade</taxon>
        <taxon>Chlamydomonadales</taxon>
        <taxon>Chlamydomonadaceae</taxon>
        <taxon>Staurocarteria</taxon>
    </lineage>
</organism>
<feature type="compositionally biased region" description="Basic and acidic residues" evidence="1">
    <location>
        <begin position="2344"/>
        <end position="2353"/>
    </location>
</feature>
<feature type="region of interest" description="Disordered" evidence="1">
    <location>
        <begin position="2297"/>
        <end position="2322"/>
    </location>
</feature>
<feature type="region of interest" description="Disordered" evidence="1">
    <location>
        <begin position="1991"/>
        <end position="2010"/>
    </location>
</feature>